<feature type="compositionally biased region" description="Polar residues" evidence="1">
    <location>
        <begin position="50"/>
        <end position="59"/>
    </location>
</feature>
<keyword evidence="4" id="KW-1185">Reference proteome</keyword>
<reference evidence="3" key="1">
    <citation type="submission" date="2020-09" db="EMBL/GenBank/DDBJ databases">
        <authorList>
            <person name="Kim M.K."/>
        </authorList>
    </citation>
    <scope>NUCLEOTIDE SEQUENCE</scope>
    <source>
        <strain evidence="3">BT704</strain>
    </source>
</reference>
<gene>
    <name evidence="3" type="ORF">IC230_26475</name>
</gene>
<accession>A0A927B798</accession>
<protein>
    <submittedName>
        <fullName evidence="3">Uncharacterized protein</fullName>
    </submittedName>
</protein>
<dbReference type="RefSeq" id="WP_191042079.1">
    <property type="nucleotide sequence ID" value="NZ_JACXAA010000012.1"/>
</dbReference>
<evidence type="ECO:0000256" key="2">
    <source>
        <dbReference type="SAM" id="SignalP"/>
    </source>
</evidence>
<evidence type="ECO:0000313" key="4">
    <source>
        <dbReference type="Proteomes" id="UP000653797"/>
    </source>
</evidence>
<dbReference type="Proteomes" id="UP000653797">
    <property type="component" value="Unassembled WGS sequence"/>
</dbReference>
<evidence type="ECO:0000256" key="1">
    <source>
        <dbReference type="SAM" id="MobiDB-lite"/>
    </source>
</evidence>
<feature type="signal peptide" evidence="2">
    <location>
        <begin position="1"/>
        <end position="21"/>
    </location>
</feature>
<sequence>MRPVILCFALSLYGSVCFGQADSSKTLQQPVQKQVAVPGVDTPVSGGGLTAQTPTNPVPLTQDGDKKGKTQPPSDPRSFGVSVPIKGKAKKDSL</sequence>
<dbReference type="EMBL" id="JACXAA010000012">
    <property type="protein sequence ID" value="MBD2756462.1"/>
    <property type="molecule type" value="Genomic_DNA"/>
</dbReference>
<keyword evidence="2" id="KW-0732">Signal</keyword>
<feature type="region of interest" description="Disordered" evidence="1">
    <location>
        <begin position="38"/>
        <end position="94"/>
    </location>
</feature>
<evidence type="ECO:0000313" key="3">
    <source>
        <dbReference type="EMBL" id="MBD2756462.1"/>
    </source>
</evidence>
<organism evidence="3 4">
    <name type="scientific">Spirosoma validum</name>
    <dbReference type="NCBI Taxonomy" id="2771355"/>
    <lineage>
        <taxon>Bacteria</taxon>
        <taxon>Pseudomonadati</taxon>
        <taxon>Bacteroidota</taxon>
        <taxon>Cytophagia</taxon>
        <taxon>Cytophagales</taxon>
        <taxon>Cytophagaceae</taxon>
        <taxon>Spirosoma</taxon>
    </lineage>
</organism>
<proteinExistence type="predicted"/>
<name>A0A927B798_9BACT</name>
<dbReference type="AlphaFoldDB" id="A0A927B798"/>
<comment type="caution">
    <text evidence="3">The sequence shown here is derived from an EMBL/GenBank/DDBJ whole genome shotgun (WGS) entry which is preliminary data.</text>
</comment>
<feature type="chain" id="PRO_5037665210" evidence="2">
    <location>
        <begin position="22"/>
        <end position="94"/>
    </location>
</feature>